<keyword evidence="5" id="KW-1185">Reference proteome</keyword>
<dbReference type="InterPro" id="IPR003607">
    <property type="entry name" value="HD/PDEase_dom"/>
</dbReference>
<gene>
    <name evidence="4" type="ORF">GCM10011611_06170</name>
</gene>
<feature type="transmembrane region" description="Helical" evidence="1">
    <location>
        <begin position="12"/>
        <end position="31"/>
    </location>
</feature>
<dbReference type="InterPro" id="IPR052020">
    <property type="entry name" value="Cyclic_di-GMP/3'3'-cGAMP_PDE"/>
</dbReference>
<name>A0A8J3E1M8_9PROT</name>
<dbReference type="Gene3D" id="3.30.450.20">
    <property type="entry name" value="PAS domain"/>
    <property type="match status" value="1"/>
</dbReference>
<evidence type="ECO:0000313" key="5">
    <source>
        <dbReference type="Proteomes" id="UP000646365"/>
    </source>
</evidence>
<keyword evidence="1" id="KW-0812">Transmembrane</keyword>
<dbReference type="EMBL" id="BMJQ01000001">
    <property type="protein sequence ID" value="GGF03462.1"/>
    <property type="molecule type" value="Genomic_DNA"/>
</dbReference>
<dbReference type="Proteomes" id="UP000646365">
    <property type="component" value="Unassembled WGS sequence"/>
</dbReference>
<dbReference type="PANTHER" id="PTHR45228">
    <property type="entry name" value="CYCLIC DI-GMP PHOSPHODIESTERASE TM_0186-RELATED"/>
    <property type="match status" value="1"/>
</dbReference>
<dbReference type="SMART" id="SM00471">
    <property type="entry name" value="HDc"/>
    <property type="match status" value="1"/>
</dbReference>
<evidence type="ECO:0000313" key="4">
    <source>
        <dbReference type="EMBL" id="GGF03462.1"/>
    </source>
</evidence>
<organism evidence="4 5">
    <name type="scientific">Aliidongia dinghuensis</name>
    <dbReference type="NCBI Taxonomy" id="1867774"/>
    <lineage>
        <taxon>Bacteria</taxon>
        <taxon>Pseudomonadati</taxon>
        <taxon>Pseudomonadota</taxon>
        <taxon>Alphaproteobacteria</taxon>
        <taxon>Rhodospirillales</taxon>
        <taxon>Dongiaceae</taxon>
        <taxon>Aliidongia</taxon>
    </lineage>
</organism>
<dbReference type="CDD" id="cd00077">
    <property type="entry name" value="HDc"/>
    <property type="match status" value="1"/>
</dbReference>
<keyword evidence="1" id="KW-1133">Transmembrane helix</keyword>
<dbReference type="GO" id="GO:0007165">
    <property type="term" value="P:signal transduction"/>
    <property type="evidence" value="ECO:0007669"/>
    <property type="project" value="InterPro"/>
</dbReference>
<dbReference type="Pfam" id="PF13487">
    <property type="entry name" value="HD_5"/>
    <property type="match status" value="1"/>
</dbReference>
<dbReference type="RefSeq" id="WP_189042297.1">
    <property type="nucleotide sequence ID" value="NZ_BMJQ01000001.1"/>
</dbReference>
<dbReference type="Gene3D" id="6.10.340.10">
    <property type="match status" value="1"/>
</dbReference>
<dbReference type="PANTHER" id="PTHR45228:SF5">
    <property type="entry name" value="CYCLIC DI-GMP PHOSPHODIESTERASE VC_1348-RELATED"/>
    <property type="match status" value="1"/>
</dbReference>
<proteinExistence type="predicted"/>
<dbReference type="Gene3D" id="3.30.450.40">
    <property type="match status" value="1"/>
</dbReference>
<comment type="caution">
    <text evidence="4">The sequence shown here is derived from an EMBL/GenBank/DDBJ whole genome shotgun (WGS) entry which is preliminary data.</text>
</comment>
<feature type="domain" description="HAMP" evidence="2">
    <location>
        <begin position="368"/>
        <end position="421"/>
    </location>
</feature>
<dbReference type="Pfam" id="PF01590">
    <property type="entry name" value="GAF"/>
    <property type="match status" value="1"/>
</dbReference>
<feature type="domain" description="HD-GYP" evidence="3">
    <location>
        <begin position="745"/>
        <end position="953"/>
    </location>
</feature>
<dbReference type="SUPFAM" id="SSF109604">
    <property type="entry name" value="HD-domain/PDEase-like"/>
    <property type="match status" value="2"/>
</dbReference>
<sequence>MVSRLKIPLYVYFGSLFLVVLIIGVGAIILVEYRQTKAIALTDASTLFQHIGEETRGAVEVIYDRAMLTTDLLASTQLVDAETLDDRVKSMPFVLATLRADPSLSAVYVGYATGEFFLVRRVDAEHAEALTHIPAPPATAFLVQSRARNAAGAVEGSVLFFSGGGWPLGQLPAPDYDFDPRTRPWYQAAEGHRDIQTVAPYVFYTTHEVGATFARRSGDGKAVAAVDVTLDALGEALRRVRPSKTAEITVVNGAGEILADAAGPLAVKIDPNGTARLPRAADADRPALAALAGAIHDDTLGNHTLSIADRPWRSYVSRFDLPGEPLYFAMAMPQAELLLQTRRARNFGLAVGLAILIPLIPLTILVSQLAARPLRALTRDAEAIKRLDFGRTKARRSSVAEIDQLADAMAAMRATIRQFIEIGTALAGERRFDRLLERILAETARVAAARGGAVYLAEPDGRLTRAVAAFDEQPLAQPDLHPIADAEHPAMRGAAGRSLKLTMTPAELARWHPDLACDAPLLVLAIPLRDRRDGLAGVLVLFQEPSSFAEAAEDDVLALVEAVSGNVAVAIETRRLNEEQKQLLGAVIELVASAIDAKSPYTAQHCQRVPQLAAMITKAAVEARDGPFADFALTETQWEELHLAAWLHDCGKILTPEYVVDKATKLETIYDRLHEIRTRFEVVKREAEVACWRAIADGADRTERLAALAETWATLDEEFAFIAACNNGGEGMGPERIARIRRIAERRWTRTLDDRIGLSFDESARKDRVPPPTLPVEEPLLADRPDHLIERPERDRFQLDNPWGIRMAVPERLYDRGEIYNLSIERGTLTAEERFKINQHVIDTIRMLSSLPLPRHLRNAVEIAGGHHERIDGTGYPRRLTGDRMSLLARILAVADVFEALTAGDRPYKRRMRLSEALAILARMRDDGHIDRDVFELFLSAGIYRDYAERFLVPEQVDEIELGRYREPRAAA</sequence>
<dbReference type="InterPro" id="IPR029016">
    <property type="entry name" value="GAF-like_dom_sf"/>
</dbReference>
<dbReference type="PROSITE" id="PS50885">
    <property type="entry name" value="HAMP"/>
    <property type="match status" value="1"/>
</dbReference>
<keyword evidence="1" id="KW-0472">Membrane</keyword>
<accession>A0A8J3E1M8</accession>
<evidence type="ECO:0000259" key="3">
    <source>
        <dbReference type="PROSITE" id="PS51832"/>
    </source>
</evidence>
<feature type="transmembrane region" description="Helical" evidence="1">
    <location>
        <begin position="347"/>
        <end position="370"/>
    </location>
</feature>
<reference evidence="4" key="1">
    <citation type="journal article" date="2014" name="Int. J. Syst. Evol. Microbiol.">
        <title>Complete genome sequence of Corynebacterium casei LMG S-19264T (=DSM 44701T), isolated from a smear-ripened cheese.</title>
        <authorList>
            <consortium name="US DOE Joint Genome Institute (JGI-PGF)"/>
            <person name="Walter F."/>
            <person name="Albersmeier A."/>
            <person name="Kalinowski J."/>
            <person name="Ruckert C."/>
        </authorList>
    </citation>
    <scope>NUCLEOTIDE SEQUENCE</scope>
    <source>
        <strain evidence="4">CGMCC 1.15725</strain>
    </source>
</reference>
<reference evidence="4" key="2">
    <citation type="submission" date="2020-09" db="EMBL/GenBank/DDBJ databases">
        <authorList>
            <person name="Sun Q."/>
            <person name="Zhou Y."/>
        </authorList>
    </citation>
    <scope>NUCLEOTIDE SEQUENCE</scope>
    <source>
        <strain evidence="4">CGMCC 1.15725</strain>
    </source>
</reference>
<evidence type="ECO:0000259" key="2">
    <source>
        <dbReference type="PROSITE" id="PS50885"/>
    </source>
</evidence>
<dbReference type="InterPro" id="IPR037522">
    <property type="entry name" value="HD_GYP_dom"/>
</dbReference>
<evidence type="ECO:0000256" key="1">
    <source>
        <dbReference type="SAM" id="Phobius"/>
    </source>
</evidence>
<dbReference type="SUPFAM" id="SSF55781">
    <property type="entry name" value="GAF domain-like"/>
    <property type="match status" value="1"/>
</dbReference>
<dbReference type="InterPro" id="IPR003018">
    <property type="entry name" value="GAF"/>
</dbReference>
<dbReference type="InterPro" id="IPR003660">
    <property type="entry name" value="HAMP_dom"/>
</dbReference>
<dbReference type="Gene3D" id="1.10.3210.10">
    <property type="entry name" value="Hypothetical protein af1432"/>
    <property type="match status" value="2"/>
</dbReference>
<protein>
    <submittedName>
        <fullName evidence="4">Metal-dependent phosphohydrolase</fullName>
    </submittedName>
</protein>
<dbReference type="PROSITE" id="PS51832">
    <property type="entry name" value="HD_GYP"/>
    <property type="match status" value="1"/>
</dbReference>
<dbReference type="GO" id="GO:0016020">
    <property type="term" value="C:membrane"/>
    <property type="evidence" value="ECO:0007669"/>
    <property type="project" value="InterPro"/>
</dbReference>
<dbReference type="AlphaFoldDB" id="A0A8J3E1M8"/>
<dbReference type="GO" id="GO:0008081">
    <property type="term" value="F:phosphoric diester hydrolase activity"/>
    <property type="evidence" value="ECO:0007669"/>
    <property type="project" value="UniProtKB-ARBA"/>
</dbReference>